<evidence type="ECO:0008006" key="3">
    <source>
        <dbReference type="Google" id="ProtNLM"/>
    </source>
</evidence>
<dbReference type="AlphaFoldDB" id="A0AAV4UQP6"/>
<reference evidence="1 2" key="1">
    <citation type="submission" date="2021-06" db="EMBL/GenBank/DDBJ databases">
        <title>Caerostris darwini draft genome.</title>
        <authorList>
            <person name="Kono N."/>
            <person name="Arakawa K."/>
        </authorList>
    </citation>
    <scope>NUCLEOTIDE SEQUENCE [LARGE SCALE GENOMIC DNA]</scope>
</reference>
<gene>
    <name evidence="1" type="ORF">CDAR_25611</name>
</gene>
<comment type="caution">
    <text evidence="1">The sequence shown here is derived from an EMBL/GenBank/DDBJ whole genome shotgun (WGS) entry which is preliminary data.</text>
</comment>
<sequence>MLLQKKFWFELPDENRLDSKLDKESQAESFLTYALSCEAEFLFFKLRKFLSRRFNASTPGTEIFQHLISVLFPTLIMDRWHHACRMAQKRISPSRVAQWKRAGPVTQRSVDRNHDLLVKRSSF</sequence>
<protein>
    <recommendedName>
        <fullName evidence="3">Maturase K</fullName>
    </recommendedName>
</protein>
<proteinExistence type="predicted"/>
<evidence type="ECO:0000313" key="1">
    <source>
        <dbReference type="EMBL" id="GIY60046.1"/>
    </source>
</evidence>
<name>A0AAV4UQP6_9ARAC</name>
<evidence type="ECO:0000313" key="2">
    <source>
        <dbReference type="Proteomes" id="UP001054837"/>
    </source>
</evidence>
<organism evidence="1 2">
    <name type="scientific">Caerostris darwini</name>
    <dbReference type="NCBI Taxonomy" id="1538125"/>
    <lineage>
        <taxon>Eukaryota</taxon>
        <taxon>Metazoa</taxon>
        <taxon>Ecdysozoa</taxon>
        <taxon>Arthropoda</taxon>
        <taxon>Chelicerata</taxon>
        <taxon>Arachnida</taxon>
        <taxon>Araneae</taxon>
        <taxon>Araneomorphae</taxon>
        <taxon>Entelegynae</taxon>
        <taxon>Araneoidea</taxon>
        <taxon>Araneidae</taxon>
        <taxon>Caerostris</taxon>
    </lineage>
</organism>
<accession>A0AAV4UQP6</accession>
<dbReference type="Proteomes" id="UP001054837">
    <property type="component" value="Unassembled WGS sequence"/>
</dbReference>
<keyword evidence="2" id="KW-1185">Reference proteome</keyword>
<dbReference type="EMBL" id="BPLQ01011747">
    <property type="protein sequence ID" value="GIY60046.1"/>
    <property type="molecule type" value="Genomic_DNA"/>
</dbReference>